<keyword evidence="4" id="KW-1185">Reference proteome</keyword>
<feature type="chain" id="PRO_5043372960" evidence="2">
    <location>
        <begin position="19"/>
        <end position="201"/>
    </location>
</feature>
<keyword evidence="1" id="KW-0472">Membrane</keyword>
<evidence type="ECO:0000256" key="1">
    <source>
        <dbReference type="SAM" id="Phobius"/>
    </source>
</evidence>
<keyword evidence="1" id="KW-1133">Transmembrane helix</keyword>
<protein>
    <submittedName>
        <fullName evidence="3">Uncharacterized protein</fullName>
    </submittedName>
</protein>
<dbReference type="AlphaFoldDB" id="A0AAV8UJG8"/>
<proteinExistence type="predicted"/>
<feature type="signal peptide" evidence="2">
    <location>
        <begin position="1"/>
        <end position="18"/>
    </location>
</feature>
<feature type="transmembrane region" description="Helical" evidence="1">
    <location>
        <begin position="157"/>
        <end position="179"/>
    </location>
</feature>
<sequence length="201" mass="22846">MAMRKGFVLLCVLALVSAQDSDVWPIPDTTTTDLPESVEYQNVLMVWQVLFFGTEVDQEVITATENCYNNEVVGLRALVNQTGQPRENVSDPDNTEYTLWYWAEMRDVDFNFFRDFIVEFTRSLELGLCATGQEILVSLTEAPSQIVVDVDAPVPFWAIYIIIGVLMVVFGVALAFLWWKQGKKPAYEITEYVEAILPKET</sequence>
<organism evidence="3 4">
    <name type="scientific">Rhodosorus marinus</name>
    <dbReference type="NCBI Taxonomy" id="101924"/>
    <lineage>
        <taxon>Eukaryota</taxon>
        <taxon>Rhodophyta</taxon>
        <taxon>Stylonematophyceae</taxon>
        <taxon>Stylonematales</taxon>
        <taxon>Stylonemataceae</taxon>
        <taxon>Rhodosorus</taxon>
    </lineage>
</organism>
<dbReference type="Proteomes" id="UP001157974">
    <property type="component" value="Unassembled WGS sequence"/>
</dbReference>
<evidence type="ECO:0000313" key="3">
    <source>
        <dbReference type="EMBL" id="KAJ8902665.1"/>
    </source>
</evidence>
<comment type="caution">
    <text evidence="3">The sequence shown here is derived from an EMBL/GenBank/DDBJ whole genome shotgun (WGS) entry which is preliminary data.</text>
</comment>
<evidence type="ECO:0000256" key="2">
    <source>
        <dbReference type="SAM" id="SignalP"/>
    </source>
</evidence>
<name>A0AAV8UJG8_9RHOD</name>
<dbReference type="EMBL" id="JAMWBK010000008">
    <property type="protein sequence ID" value="KAJ8902665.1"/>
    <property type="molecule type" value="Genomic_DNA"/>
</dbReference>
<keyword evidence="2" id="KW-0732">Signal</keyword>
<reference evidence="3 4" key="1">
    <citation type="journal article" date="2023" name="Nat. Commun.">
        <title>Origin of minicircular mitochondrial genomes in red algae.</title>
        <authorList>
            <person name="Lee Y."/>
            <person name="Cho C.H."/>
            <person name="Lee Y.M."/>
            <person name="Park S.I."/>
            <person name="Yang J.H."/>
            <person name="West J.A."/>
            <person name="Bhattacharya D."/>
            <person name="Yoon H.S."/>
        </authorList>
    </citation>
    <scope>NUCLEOTIDE SEQUENCE [LARGE SCALE GENOMIC DNA]</scope>
    <source>
        <strain evidence="3 4">CCMP1338</strain>
        <tissue evidence="3">Whole cell</tissue>
    </source>
</reference>
<gene>
    <name evidence="3" type="ORF">NDN08_005985</name>
</gene>
<evidence type="ECO:0000313" key="4">
    <source>
        <dbReference type="Proteomes" id="UP001157974"/>
    </source>
</evidence>
<keyword evidence="1" id="KW-0812">Transmembrane</keyword>
<accession>A0AAV8UJG8</accession>